<sequence length="159" mass="17543">MGFLLRVREVLNYDPDTGAFTWRVNKSRARAGTSAGFRLANGYTGLSIDKQRVLAHRVALLMTTGRWPAGDVDHINGNRADNRIANLRDVKHAVNTQNLRTAHRDSSHGRLGVSRCGARFRAQIMVGGKKIHLGYHATPELASSAYLDAKRRIHAGCSI</sequence>
<dbReference type="InterPro" id="IPR016177">
    <property type="entry name" value="DNA-bd_dom_sf"/>
</dbReference>
<dbReference type="Proteomes" id="UP000249135">
    <property type="component" value="Unassembled WGS sequence"/>
</dbReference>
<dbReference type="GO" id="GO:0004519">
    <property type="term" value="F:endonuclease activity"/>
    <property type="evidence" value="ECO:0007669"/>
    <property type="project" value="UniProtKB-KW"/>
</dbReference>
<dbReference type="AlphaFoldDB" id="A0A2W5QL32"/>
<dbReference type="SUPFAM" id="SSF54171">
    <property type="entry name" value="DNA-binding domain"/>
    <property type="match status" value="1"/>
</dbReference>
<gene>
    <name evidence="2" type="ORF">DI563_02055</name>
</gene>
<evidence type="ECO:0000313" key="3">
    <source>
        <dbReference type="Proteomes" id="UP000249135"/>
    </source>
</evidence>
<dbReference type="EMBL" id="QFPP01000007">
    <property type="protein sequence ID" value="PZQ77982.1"/>
    <property type="molecule type" value="Genomic_DNA"/>
</dbReference>
<dbReference type="GO" id="GO:0003677">
    <property type="term" value="F:DNA binding"/>
    <property type="evidence" value="ECO:0007669"/>
    <property type="project" value="InterPro"/>
</dbReference>
<evidence type="ECO:0000313" key="2">
    <source>
        <dbReference type="EMBL" id="PZQ77982.1"/>
    </source>
</evidence>
<evidence type="ECO:0000259" key="1">
    <source>
        <dbReference type="Pfam" id="PF13392"/>
    </source>
</evidence>
<dbReference type="Gene3D" id="3.90.75.20">
    <property type="match status" value="1"/>
</dbReference>
<dbReference type="SUPFAM" id="SSF54060">
    <property type="entry name" value="His-Me finger endonucleases"/>
    <property type="match status" value="1"/>
</dbReference>
<dbReference type="InterPro" id="IPR003615">
    <property type="entry name" value="HNH_nuc"/>
</dbReference>
<dbReference type="InterPro" id="IPR044925">
    <property type="entry name" value="His-Me_finger_sf"/>
</dbReference>
<keyword evidence="2" id="KW-0378">Hydrolase</keyword>
<reference evidence="2 3" key="1">
    <citation type="submission" date="2017-08" db="EMBL/GenBank/DDBJ databases">
        <title>Infants hospitalized years apart are colonized by the same room-sourced microbial strains.</title>
        <authorList>
            <person name="Brooks B."/>
            <person name="Olm M.R."/>
            <person name="Firek B.A."/>
            <person name="Baker R."/>
            <person name="Thomas B.C."/>
            <person name="Morowitz M.J."/>
            <person name="Banfield J.F."/>
        </authorList>
    </citation>
    <scope>NUCLEOTIDE SEQUENCE [LARGE SCALE GENOMIC DNA]</scope>
    <source>
        <strain evidence="2">S2_005_003_R2_41</strain>
    </source>
</reference>
<protein>
    <submittedName>
        <fullName evidence="2">HNH endonuclease</fullName>
    </submittedName>
</protein>
<proteinExistence type="predicted"/>
<accession>A0A2W5QL32</accession>
<dbReference type="Pfam" id="PF13392">
    <property type="entry name" value="HNH_3"/>
    <property type="match status" value="1"/>
</dbReference>
<feature type="domain" description="HNH nuclease" evidence="1">
    <location>
        <begin position="54"/>
        <end position="96"/>
    </location>
</feature>
<keyword evidence="2" id="KW-0255">Endonuclease</keyword>
<keyword evidence="2" id="KW-0540">Nuclease</keyword>
<comment type="caution">
    <text evidence="2">The sequence shown here is derived from an EMBL/GenBank/DDBJ whole genome shotgun (WGS) entry which is preliminary data.</text>
</comment>
<organism evidence="2 3">
    <name type="scientific">Variovorax paradoxus</name>
    <dbReference type="NCBI Taxonomy" id="34073"/>
    <lineage>
        <taxon>Bacteria</taxon>
        <taxon>Pseudomonadati</taxon>
        <taxon>Pseudomonadota</taxon>
        <taxon>Betaproteobacteria</taxon>
        <taxon>Burkholderiales</taxon>
        <taxon>Comamonadaceae</taxon>
        <taxon>Variovorax</taxon>
    </lineage>
</organism>
<name>A0A2W5QL32_VARPD</name>